<dbReference type="GO" id="GO:0005324">
    <property type="term" value="F:long-chain fatty acid transmembrane transporter activity"/>
    <property type="evidence" value="ECO:0007669"/>
    <property type="project" value="TreeGrafter"/>
</dbReference>
<dbReference type="OrthoDB" id="422637at2759"/>
<keyword evidence="11" id="KW-1185">Reference proteome</keyword>
<evidence type="ECO:0000256" key="7">
    <source>
        <dbReference type="ARBA" id="ARBA00023136"/>
    </source>
</evidence>
<keyword evidence="2" id="KW-0813">Transport</keyword>
<name>A0A8H7PM72_MORIS</name>
<dbReference type="SUPFAM" id="SSF52540">
    <property type="entry name" value="P-loop containing nucleoside triphosphate hydrolases"/>
    <property type="match status" value="1"/>
</dbReference>
<evidence type="ECO:0000256" key="5">
    <source>
        <dbReference type="ARBA" id="ARBA00022840"/>
    </source>
</evidence>
<dbReference type="EMBL" id="JAEPQZ010000010">
    <property type="protein sequence ID" value="KAG2176265.1"/>
    <property type="molecule type" value="Genomic_DNA"/>
</dbReference>
<proteinExistence type="inferred from homology"/>
<dbReference type="Gene3D" id="3.40.50.300">
    <property type="entry name" value="P-loop containing nucleotide triphosphate hydrolases"/>
    <property type="match status" value="1"/>
</dbReference>
<dbReference type="GO" id="GO:0005524">
    <property type="term" value="F:ATP binding"/>
    <property type="evidence" value="ECO:0007669"/>
    <property type="project" value="UniProtKB-KW"/>
</dbReference>
<evidence type="ECO:0000313" key="10">
    <source>
        <dbReference type="EMBL" id="KAG2176265.1"/>
    </source>
</evidence>
<dbReference type="InterPro" id="IPR036640">
    <property type="entry name" value="ABC1_TM_sf"/>
</dbReference>
<dbReference type="Proteomes" id="UP000654370">
    <property type="component" value="Unassembled WGS sequence"/>
</dbReference>
<sequence length="676" mass="76422">STDIADRGIHLKMEQFQTDSSTTPLNDYTSEPTVDHVSLQPIVTSNHSFDRQFLRRLGRLLRLLFKGTGSSIFKTSIVVPYTLFLLLSCGIEVLVWFVGLIPSRFYAVLVSLDVSGYWKLVPQALLLVLSVALGKALQKFVSSLLALKIRRILTEQVQASYIKPKTIYRILSFHEEIDNPDQRIAQDIDKFAEAVRDIVEPLIITPALIVYYTWRCWAVGGYIGPLSIYLYFATGSLISSYLIRPIVELVFRKESREGDFRYLHVRLREYAESIAFSRGEHDEKIRAQGSLDALLTAQRRVINRELPLEAVKQVHAYFGSILSYIIISIPILSGSYDTTDPSKLSEIISKNTFISMYLLWKFSSIIEQATKLSDLAGYTARISELFEAIGVIDNDLENVEIDFPYQDSGMQSEPIIAFDKVTIISPAKKTLVHDCTLRFYPGTHVLITGPNGSGKSSLLRVMAGLWPCSKGTVRLPNNHGNKSMYFLPQASYLTFGSLRDQITYPSLASDNEISDQDIRNILKKARLSHLEDLVDSFDTVYSQEWFKMLSPGEQQRLALCRALYWKPTFLSKFHSDGFVIGSLTNSRVVTFCFTVMDEATSAIDEDTQRYLLRLIHDSGITMICVSHNSSTKDLFDTFITFSGNGKYRISNSRDSDINEDAMAKAVLRDPWSVSEE</sequence>
<keyword evidence="3 8" id="KW-0812">Transmembrane</keyword>
<dbReference type="GO" id="GO:0042760">
    <property type="term" value="P:very long-chain fatty acid catabolic process"/>
    <property type="evidence" value="ECO:0007669"/>
    <property type="project" value="TreeGrafter"/>
</dbReference>
<evidence type="ECO:0000256" key="4">
    <source>
        <dbReference type="ARBA" id="ARBA00022741"/>
    </source>
</evidence>
<evidence type="ECO:0000256" key="3">
    <source>
        <dbReference type="ARBA" id="ARBA00022692"/>
    </source>
</evidence>
<dbReference type="GO" id="GO:0006635">
    <property type="term" value="P:fatty acid beta-oxidation"/>
    <property type="evidence" value="ECO:0007669"/>
    <property type="project" value="TreeGrafter"/>
</dbReference>
<dbReference type="PANTHER" id="PTHR11384:SF59">
    <property type="entry name" value="LYSOSOMAL COBALAMIN TRANSPORTER ABCD4"/>
    <property type="match status" value="1"/>
</dbReference>
<keyword evidence="6 8" id="KW-1133">Transmembrane helix</keyword>
<keyword evidence="7 8" id="KW-0472">Membrane</keyword>
<evidence type="ECO:0000256" key="6">
    <source>
        <dbReference type="ARBA" id="ARBA00022989"/>
    </source>
</evidence>
<feature type="transmembrane region" description="Helical" evidence="8">
    <location>
        <begin position="121"/>
        <end position="141"/>
    </location>
</feature>
<dbReference type="PROSITE" id="PS00211">
    <property type="entry name" value="ABC_TRANSPORTER_1"/>
    <property type="match status" value="1"/>
</dbReference>
<dbReference type="InterPro" id="IPR003439">
    <property type="entry name" value="ABC_transporter-like_ATP-bd"/>
</dbReference>
<dbReference type="Pfam" id="PF06472">
    <property type="entry name" value="ABC_membrane_2"/>
    <property type="match status" value="1"/>
</dbReference>
<dbReference type="GO" id="GO:0005778">
    <property type="term" value="C:peroxisomal membrane"/>
    <property type="evidence" value="ECO:0007669"/>
    <property type="project" value="TreeGrafter"/>
</dbReference>
<dbReference type="SUPFAM" id="SSF90123">
    <property type="entry name" value="ABC transporter transmembrane region"/>
    <property type="match status" value="1"/>
</dbReference>
<evidence type="ECO:0000313" key="11">
    <source>
        <dbReference type="Proteomes" id="UP000654370"/>
    </source>
</evidence>
<dbReference type="InterPro" id="IPR050835">
    <property type="entry name" value="ABC_transporter_sub-D"/>
</dbReference>
<dbReference type="GO" id="GO:0140359">
    <property type="term" value="F:ABC-type transporter activity"/>
    <property type="evidence" value="ECO:0007669"/>
    <property type="project" value="InterPro"/>
</dbReference>
<dbReference type="InterPro" id="IPR011527">
    <property type="entry name" value="ABC1_TM_dom"/>
</dbReference>
<dbReference type="Pfam" id="PF00005">
    <property type="entry name" value="ABC_tran"/>
    <property type="match status" value="1"/>
</dbReference>
<dbReference type="CDD" id="cd03223">
    <property type="entry name" value="ABCD_peroxisomal_ALDP"/>
    <property type="match status" value="1"/>
</dbReference>
<dbReference type="GO" id="GO:0016887">
    <property type="term" value="F:ATP hydrolysis activity"/>
    <property type="evidence" value="ECO:0007669"/>
    <property type="project" value="InterPro"/>
</dbReference>
<keyword evidence="5" id="KW-0067">ATP-binding</keyword>
<evidence type="ECO:0000259" key="9">
    <source>
        <dbReference type="PROSITE" id="PS50893"/>
    </source>
</evidence>
<dbReference type="PROSITE" id="PS50893">
    <property type="entry name" value="ABC_TRANSPORTER_2"/>
    <property type="match status" value="1"/>
</dbReference>
<dbReference type="InterPro" id="IPR027417">
    <property type="entry name" value="P-loop_NTPase"/>
</dbReference>
<dbReference type="GO" id="GO:0007031">
    <property type="term" value="P:peroxisome organization"/>
    <property type="evidence" value="ECO:0007669"/>
    <property type="project" value="TreeGrafter"/>
</dbReference>
<evidence type="ECO:0000256" key="8">
    <source>
        <dbReference type="SAM" id="Phobius"/>
    </source>
</evidence>
<organism evidence="10 11">
    <name type="scientific">Mortierella isabellina</name>
    <name type="common">Filamentous fungus</name>
    <name type="synonym">Umbelopsis isabellina</name>
    <dbReference type="NCBI Taxonomy" id="91625"/>
    <lineage>
        <taxon>Eukaryota</taxon>
        <taxon>Fungi</taxon>
        <taxon>Fungi incertae sedis</taxon>
        <taxon>Mucoromycota</taxon>
        <taxon>Mucoromycotina</taxon>
        <taxon>Umbelopsidomycetes</taxon>
        <taxon>Umbelopsidales</taxon>
        <taxon>Umbelopsidaceae</taxon>
        <taxon>Umbelopsis</taxon>
    </lineage>
</organism>
<reference evidence="10" key="1">
    <citation type="submission" date="2020-12" db="EMBL/GenBank/DDBJ databases">
        <title>Metabolic potential, ecology and presence of endohyphal bacteria is reflected in genomic diversity of Mucoromycotina.</title>
        <authorList>
            <person name="Muszewska A."/>
            <person name="Okrasinska A."/>
            <person name="Steczkiewicz K."/>
            <person name="Drgas O."/>
            <person name="Orlowska M."/>
            <person name="Perlinska-Lenart U."/>
            <person name="Aleksandrzak-Piekarczyk T."/>
            <person name="Szatraj K."/>
            <person name="Zielenkiewicz U."/>
            <person name="Pilsyk S."/>
            <person name="Malc E."/>
            <person name="Mieczkowski P."/>
            <person name="Kruszewska J.S."/>
            <person name="Biernat P."/>
            <person name="Pawlowska J."/>
        </authorList>
    </citation>
    <scope>NUCLEOTIDE SEQUENCE</scope>
    <source>
        <strain evidence="10">WA0000067209</strain>
    </source>
</reference>
<dbReference type="Gene3D" id="1.20.1560.10">
    <property type="entry name" value="ABC transporter type 1, transmembrane domain"/>
    <property type="match status" value="1"/>
</dbReference>
<feature type="domain" description="ABC transporter" evidence="9">
    <location>
        <begin position="416"/>
        <end position="669"/>
    </location>
</feature>
<dbReference type="SMART" id="SM00382">
    <property type="entry name" value="AAA"/>
    <property type="match status" value="1"/>
</dbReference>
<comment type="caution">
    <text evidence="10">The sequence shown here is derived from an EMBL/GenBank/DDBJ whole genome shotgun (WGS) entry which is preliminary data.</text>
</comment>
<evidence type="ECO:0000256" key="1">
    <source>
        <dbReference type="ARBA" id="ARBA00008575"/>
    </source>
</evidence>
<dbReference type="AlphaFoldDB" id="A0A8H7PM72"/>
<evidence type="ECO:0000256" key="2">
    <source>
        <dbReference type="ARBA" id="ARBA00022448"/>
    </source>
</evidence>
<feature type="transmembrane region" description="Helical" evidence="8">
    <location>
        <begin position="78"/>
        <end position="101"/>
    </location>
</feature>
<dbReference type="InterPro" id="IPR003593">
    <property type="entry name" value="AAA+_ATPase"/>
</dbReference>
<protein>
    <recommendedName>
        <fullName evidence="9">ABC transporter domain-containing protein</fullName>
    </recommendedName>
</protein>
<feature type="non-terminal residue" evidence="10">
    <location>
        <position position="1"/>
    </location>
</feature>
<dbReference type="InterPro" id="IPR017871">
    <property type="entry name" value="ABC_transporter-like_CS"/>
</dbReference>
<feature type="transmembrane region" description="Helical" evidence="8">
    <location>
        <begin position="226"/>
        <end position="243"/>
    </location>
</feature>
<comment type="similarity">
    <text evidence="1">Belongs to the ABC transporter superfamily. ABCD family. Peroxisomal fatty acyl CoA transporter (TC 3.A.1.203) subfamily.</text>
</comment>
<dbReference type="GO" id="GO:0015910">
    <property type="term" value="P:long-chain fatty acid import into peroxisome"/>
    <property type="evidence" value="ECO:0007669"/>
    <property type="project" value="TreeGrafter"/>
</dbReference>
<accession>A0A8H7PM72</accession>
<gene>
    <name evidence="10" type="ORF">INT43_005499</name>
</gene>
<keyword evidence="4" id="KW-0547">Nucleotide-binding</keyword>
<dbReference type="PANTHER" id="PTHR11384">
    <property type="entry name" value="ATP-BINDING CASSETTE, SUB-FAMILY D MEMBER"/>
    <property type="match status" value="1"/>
</dbReference>